<protein>
    <recommendedName>
        <fullName evidence="7">DAC domain-containing protein</fullName>
    </recommendedName>
</protein>
<proteinExistence type="predicted"/>
<keyword evidence="6" id="KW-0472">Membrane</keyword>
<sequence length="212" mass="22531">MVETKEIPDTKSEVMRVILNVSKNLAKEKQGALFVIADHENITGNYRPHYPQLQFTGSLLSKGMDTVIEKLATLDGAMIFTPEGTLIAYGSRILKSETLLGFGTKHAAAKGITSFDNSATAVLVSEESGWIKVFQKGEIVLETDAVDIESSILEKVSSFLTNRDMALLAGAGITVAAGVVTAPALLIVGGAYMVVKTAGSVISSALKKEKIK</sequence>
<feature type="transmembrane region" description="Helical" evidence="6">
    <location>
        <begin position="165"/>
        <end position="195"/>
    </location>
</feature>
<dbReference type="GO" id="GO:0004016">
    <property type="term" value="F:adenylate cyclase activity"/>
    <property type="evidence" value="ECO:0007669"/>
    <property type="project" value="TreeGrafter"/>
</dbReference>
<dbReference type="RefSeq" id="WP_048089464.1">
    <property type="nucleotide sequence ID" value="NZ_JMIY01000002.1"/>
</dbReference>
<dbReference type="InterPro" id="IPR050338">
    <property type="entry name" value="DisA"/>
</dbReference>
<evidence type="ECO:0000256" key="1">
    <source>
        <dbReference type="ARBA" id="ARBA00000877"/>
    </source>
</evidence>
<dbReference type="SUPFAM" id="SSF143597">
    <property type="entry name" value="YojJ-like"/>
    <property type="match status" value="1"/>
</dbReference>
<organism evidence="8 9">
    <name type="scientific">Candidatus Methanoperedens nitratireducens</name>
    <dbReference type="NCBI Taxonomy" id="1392998"/>
    <lineage>
        <taxon>Archaea</taxon>
        <taxon>Methanobacteriati</taxon>
        <taxon>Methanobacteriota</taxon>
        <taxon>Stenosarchaea group</taxon>
        <taxon>Methanomicrobia</taxon>
        <taxon>Methanosarcinales</taxon>
        <taxon>ANME-2 cluster</taxon>
        <taxon>Candidatus Methanoperedentaceae</taxon>
        <taxon>Candidatus Methanoperedens</taxon>
    </lineage>
</organism>
<dbReference type="AlphaFoldDB" id="A0A062V5H6"/>
<gene>
    <name evidence="8" type="ORF">ANME2D_01001</name>
</gene>
<keyword evidence="6" id="KW-1133">Transmembrane helix</keyword>
<evidence type="ECO:0000256" key="4">
    <source>
        <dbReference type="ARBA" id="ARBA00022741"/>
    </source>
</evidence>
<keyword evidence="5" id="KW-0067">ATP-binding</keyword>
<dbReference type="GO" id="GO:0005524">
    <property type="term" value="F:ATP binding"/>
    <property type="evidence" value="ECO:0007669"/>
    <property type="project" value="UniProtKB-KW"/>
</dbReference>
<dbReference type="GO" id="GO:0106408">
    <property type="term" value="F:diadenylate cyclase activity"/>
    <property type="evidence" value="ECO:0007669"/>
    <property type="project" value="UniProtKB-EC"/>
</dbReference>
<dbReference type="PANTHER" id="PTHR34185">
    <property type="entry name" value="DIADENYLATE CYCLASE"/>
    <property type="match status" value="1"/>
</dbReference>
<keyword evidence="6" id="KW-0812">Transmembrane</keyword>
<accession>A0A062V5H6</accession>
<dbReference type="Proteomes" id="UP000027153">
    <property type="component" value="Unassembled WGS sequence"/>
</dbReference>
<dbReference type="PANTHER" id="PTHR34185:SF1">
    <property type="entry name" value="DIADENYLATE CYCLASE"/>
    <property type="match status" value="1"/>
</dbReference>
<evidence type="ECO:0000313" key="8">
    <source>
        <dbReference type="EMBL" id="KCZ72572.1"/>
    </source>
</evidence>
<keyword evidence="2" id="KW-0808">Transferase</keyword>
<feature type="domain" description="DAC" evidence="7">
    <location>
        <begin position="1"/>
        <end position="145"/>
    </location>
</feature>
<dbReference type="InterPro" id="IPR003390">
    <property type="entry name" value="DNA_integrity_scan_DisA_N"/>
</dbReference>
<dbReference type="OrthoDB" id="146345at2157"/>
<keyword evidence="4" id="KW-0547">Nucleotide-binding</keyword>
<name>A0A062V5H6_9EURY</name>
<dbReference type="InterPro" id="IPR036888">
    <property type="entry name" value="DNA_integrity_DisA_N_sf"/>
</dbReference>
<dbReference type="Gene3D" id="3.40.1700.10">
    <property type="entry name" value="DNA integrity scanning protein, DisA, N-terminal domain"/>
    <property type="match status" value="1"/>
</dbReference>
<dbReference type="PROSITE" id="PS51794">
    <property type="entry name" value="DAC"/>
    <property type="match status" value="1"/>
</dbReference>
<evidence type="ECO:0000256" key="3">
    <source>
        <dbReference type="ARBA" id="ARBA00022695"/>
    </source>
</evidence>
<dbReference type="Pfam" id="PF02457">
    <property type="entry name" value="DAC"/>
    <property type="match status" value="1"/>
</dbReference>
<keyword evidence="3" id="KW-0548">Nucleotidyltransferase</keyword>
<keyword evidence="9" id="KW-1185">Reference proteome</keyword>
<dbReference type="EMBL" id="JMIY01000002">
    <property type="protein sequence ID" value="KCZ72572.1"/>
    <property type="molecule type" value="Genomic_DNA"/>
</dbReference>
<evidence type="ECO:0000256" key="5">
    <source>
        <dbReference type="ARBA" id="ARBA00022840"/>
    </source>
</evidence>
<comment type="caution">
    <text evidence="8">The sequence shown here is derived from an EMBL/GenBank/DDBJ whole genome shotgun (WGS) entry which is preliminary data.</text>
</comment>
<evidence type="ECO:0000259" key="7">
    <source>
        <dbReference type="PROSITE" id="PS51794"/>
    </source>
</evidence>
<evidence type="ECO:0000313" key="9">
    <source>
        <dbReference type="Proteomes" id="UP000027153"/>
    </source>
</evidence>
<comment type="catalytic activity">
    <reaction evidence="1">
        <text>2 ATP = 3',3'-c-di-AMP + 2 diphosphate</text>
        <dbReference type="Rhea" id="RHEA:35655"/>
        <dbReference type="ChEBI" id="CHEBI:30616"/>
        <dbReference type="ChEBI" id="CHEBI:33019"/>
        <dbReference type="ChEBI" id="CHEBI:71500"/>
        <dbReference type="EC" id="2.7.7.85"/>
    </reaction>
</comment>
<reference evidence="8 9" key="1">
    <citation type="journal article" date="2013" name="Nature">
        <title>Anaerobic oxidation of methane coupled to nitrate reduction in a novel archaeal lineage.</title>
        <authorList>
            <person name="Haroon M.F."/>
            <person name="Hu S."/>
            <person name="Shi Y."/>
            <person name="Imelfort M."/>
            <person name="Keller J."/>
            <person name="Hugenholtz P."/>
            <person name="Yuan Z."/>
            <person name="Tyson G.W."/>
        </authorList>
    </citation>
    <scope>NUCLEOTIDE SEQUENCE [LARGE SCALE GENOMIC DNA]</scope>
    <source>
        <strain evidence="8 9">ANME-2d</strain>
    </source>
</reference>
<evidence type="ECO:0000256" key="6">
    <source>
        <dbReference type="SAM" id="Phobius"/>
    </source>
</evidence>
<evidence type="ECO:0000256" key="2">
    <source>
        <dbReference type="ARBA" id="ARBA00022679"/>
    </source>
</evidence>